<dbReference type="Gene3D" id="3.30.1330.80">
    <property type="entry name" value="Hypothetical protein, similar to alpha- acetolactate decarboxylase, domain 2"/>
    <property type="match status" value="1"/>
</dbReference>
<dbReference type="PANTHER" id="PTHR34988:SF1">
    <property type="entry name" value="DNA-BINDING PROTEIN"/>
    <property type="match status" value="1"/>
</dbReference>
<dbReference type="OrthoDB" id="9791702at2"/>
<dbReference type="Pfam" id="PF03479">
    <property type="entry name" value="PCC"/>
    <property type="match status" value="1"/>
</dbReference>
<dbReference type="PROSITE" id="PS51742">
    <property type="entry name" value="PPC"/>
    <property type="match status" value="1"/>
</dbReference>
<dbReference type="PANTHER" id="PTHR34988">
    <property type="entry name" value="PROTEIN, PUTATIVE-RELATED"/>
    <property type="match status" value="1"/>
</dbReference>
<dbReference type="CDD" id="cd11378">
    <property type="entry name" value="DUF296"/>
    <property type="match status" value="1"/>
</dbReference>
<organism evidence="2 3">
    <name type="scientific">Ruoffia tabacinasalis</name>
    <dbReference type="NCBI Taxonomy" id="87458"/>
    <lineage>
        <taxon>Bacteria</taxon>
        <taxon>Bacillati</taxon>
        <taxon>Bacillota</taxon>
        <taxon>Bacilli</taxon>
        <taxon>Lactobacillales</taxon>
        <taxon>Aerococcaceae</taxon>
        <taxon>Ruoffia</taxon>
    </lineage>
</organism>
<comment type="caution">
    <text evidence="2">The sequence shown here is derived from an EMBL/GenBank/DDBJ whole genome shotgun (WGS) entry which is preliminary data.</text>
</comment>
<gene>
    <name evidence="2" type="ORF">FEZ33_04675</name>
</gene>
<evidence type="ECO:0000259" key="1">
    <source>
        <dbReference type="PROSITE" id="PS51742"/>
    </source>
</evidence>
<dbReference type="Proteomes" id="UP000306420">
    <property type="component" value="Unassembled WGS sequence"/>
</dbReference>
<dbReference type="SUPFAM" id="SSF117856">
    <property type="entry name" value="AF0104/ALDC/Ptd012-like"/>
    <property type="match status" value="1"/>
</dbReference>
<feature type="domain" description="PPC" evidence="1">
    <location>
        <begin position="43"/>
        <end position="179"/>
    </location>
</feature>
<evidence type="ECO:0000313" key="2">
    <source>
        <dbReference type="EMBL" id="TLQ41747.1"/>
    </source>
</evidence>
<dbReference type="EMBL" id="VBSP01000011">
    <property type="protein sequence ID" value="TLQ41747.1"/>
    <property type="molecule type" value="Genomic_DNA"/>
</dbReference>
<dbReference type="AlphaFoldDB" id="A0A5R9DWT0"/>
<proteinExistence type="predicted"/>
<protein>
    <submittedName>
        <fullName evidence="2">DUF296 domain-containing protein</fullName>
    </submittedName>
</protein>
<accession>A0A5R9DWT0</accession>
<name>A0A5R9DWT0_9LACT</name>
<sequence>MKLFVNCIFNFIPNNPFTKPFSLSLKLNSLIVLIRGVIVINYKRFDQTIVLRLDRGEKVKESIQAVCEKENVTLATVNGIGGLDSASIGIYNFDTSDYKINEFNEFLELTSLLGNVTQMDGEYYGHFHAIVGNSKGDAFAGDLDEAVIGAAGEIFIHIINGTVERSVDDETGLNVLNFDK</sequence>
<reference evidence="2 3" key="1">
    <citation type="submission" date="2019-05" db="EMBL/GenBank/DDBJ databases">
        <title>The metagenome of a microbial culture collection derived from dairy environment covers the genomic content of the human microbiome.</title>
        <authorList>
            <person name="Roder T."/>
            <person name="Wuthrich D."/>
            <person name="Sattari Z."/>
            <person name="Von Ah U."/>
            <person name="Bar C."/>
            <person name="Ronchi F."/>
            <person name="Macpherson A.J."/>
            <person name="Ganal-Vonarburg S.C."/>
            <person name="Bruggmann R."/>
            <person name="Vergeres G."/>
        </authorList>
    </citation>
    <scope>NUCLEOTIDE SEQUENCE [LARGE SCALE GENOMIC DNA]</scope>
    <source>
        <strain evidence="2 3">FAM 24227</strain>
    </source>
</reference>
<dbReference type="InterPro" id="IPR005175">
    <property type="entry name" value="PPC_dom"/>
</dbReference>
<evidence type="ECO:0000313" key="3">
    <source>
        <dbReference type="Proteomes" id="UP000306420"/>
    </source>
</evidence>